<evidence type="ECO:0000313" key="3">
    <source>
        <dbReference type="Proteomes" id="UP000183971"/>
    </source>
</evidence>
<dbReference type="RefSeq" id="XP_031074541.1">
    <property type="nucleotide sequence ID" value="XM_031225984.1"/>
</dbReference>
<sequence length="197" mass="22429">MYLLMLFLFLRSLCQIMLQILRIQASSTVHDVNDGLYRSILPIIQVYNKRMWLEYIIPLASEDDLVMTAIALLYSSHMNGTGTGESAELYHDHFQHLWSTRARNNILSADENHATLVALLILLLSAIGGPDSLFVLAEAMLLRCLLADISAPMTQTAEEHAAIKQWVRDEMDLMKKIREDPSYRFQSPSVSDRMDES</sequence>
<comment type="caution">
    <text evidence="2">The sequence shown here is derived from an EMBL/GenBank/DDBJ whole genome shotgun (WGS) entry which is preliminary data.</text>
</comment>
<protein>
    <submittedName>
        <fullName evidence="2">Uncharacterized protein</fullName>
    </submittedName>
</protein>
<organism evidence="2 3">
    <name type="scientific">Fusarium proliferatum (strain ET1)</name>
    <name type="common">Orchid endophyte fungus</name>
    <dbReference type="NCBI Taxonomy" id="1227346"/>
    <lineage>
        <taxon>Eukaryota</taxon>
        <taxon>Fungi</taxon>
        <taxon>Dikarya</taxon>
        <taxon>Ascomycota</taxon>
        <taxon>Pezizomycotina</taxon>
        <taxon>Sordariomycetes</taxon>
        <taxon>Hypocreomycetidae</taxon>
        <taxon>Hypocreales</taxon>
        <taxon>Nectriaceae</taxon>
        <taxon>Fusarium</taxon>
        <taxon>Fusarium fujikuroi species complex</taxon>
    </lineage>
</organism>
<dbReference type="EMBL" id="FJOF01000001">
    <property type="protein sequence ID" value="CZR32871.1"/>
    <property type="molecule type" value="Genomic_DNA"/>
</dbReference>
<reference evidence="3" key="1">
    <citation type="journal article" date="2016" name="Genome Biol. Evol.">
        <title>Comparative 'omics' of the Fusarium fujikuroi species complex highlights differences in genetic potential and metabolite synthesis.</title>
        <authorList>
            <person name="Niehaus E.-M."/>
            <person name="Muensterkoetter M."/>
            <person name="Proctor R.H."/>
            <person name="Brown D.W."/>
            <person name="Sharon A."/>
            <person name="Idan Y."/>
            <person name="Oren-Young L."/>
            <person name="Sieber C.M."/>
            <person name="Novak O."/>
            <person name="Pencik A."/>
            <person name="Tarkowska D."/>
            <person name="Hromadova K."/>
            <person name="Freeman S."/>
            <person name="Maymon M."/>
            <person name="Elazar M."/>
            <person name="Youssef S.A."/>
            <person name="El-Shabrawy E.S.M."/>
            <person name="Shalaby A.B.A."/>
            <person name="Houterman P."/>
            <person name="Brock N.L."/>
            <person name="Burkhardt I."/>
            <person name="Tsavkelova E.A."/>
            <person name="Dickschat J.S."/>
            <person name="Galuszka P."/>
            <person name="Gueldener U."/>
            <person name="Tudzynski B."/>
        </authorList>
    </citation>
    <scope>NUCLEOTIDE SEQUENCE [LARGE SCALE GENOMIC DNA]</scope>
    <source>
        <strain evidence="3">ET1</strain>
    </source>
</reference>
<name>A0A1L7UYX5_FUSPR</name>
<keyword evidence="1" id="KW-0732">Signal</keyword>
<dbReference type="Proteomes" id="UP000183971">
    <property type="component" value="Unassembled WGS sequence"/>
</dbReference>
<proteinExistence type="predicted"/>
<keyword evidence="3" id="KW-1185">Reference proteome</keyword>
<evidence type="ECO:0000256" key="1">
    <source>
        <dbReference type="SAM" id="SignalP"/>
    </source>
</evidence>
<gene>
    <name evidence="2" type="ORF">FPRO_01932</name>
</gene>
<feature type="chain" id="PRO_5012656820" evidence="1">
    <location>
        <begin position="26"/>
        <end position="197"/>
    </location>
</feature>
<evidence type="ECO:0000313" key="2">
    <source>
        <dbReference type="EMBL" id="CZR32871.1"/>
    </source>
</evidence>
<dbReference type="AlphaFoldDB" id="A0A1L7UYX5"/>
<accession>A0A1L7UYX5</accession>
<feature type="signal peptide" evidence="1">
    <location>
        <begin position="1"/>
        <end position="25"/>
    </location>
</feature>
<dbReference type="GeneID" id="42046819"/>
<dbReference type="VEuPathDB" id="FungiDB:FPRO_01932"/>